<keyword evidence="4" id="KW-1185">Reference proteome</keyword>
<proteinExistence type="predicted"/>
<dbReference type="OrthoDB" id="7055897at2"/>
<dbReference type="PATRIC" id="fig|754436.4.peg.1988"/>
<feature type="compositionally biased region" description="Gly residues" evidence="1">
    <location>
        <begin position="905"/>
        <end position="922"/>
    </location>
</feature>
<dbReference type="AlphaFoldDB" id="A0A0J1GNI5"/>
<evidence type="ECO:0000256" key="2">
    <source>
        <dbReference type="SAM" id="SignalP"/>
    </source>
</evidence>
<dbReference type="Proteomes" id="UP000036426">
    <property type="component" value="Unassembled WGS sequence"/>
</dbReference>
<dbReference type="RefSeq" id="WP_047874138.1">
    <property type="nucleotide sequence ID" value="NZ_BMYC01000002.1"/>
</dbReference>
<gene>
    <name evidence="3" type="ORF">ABT58_09415</name>
</gene>
<feature type="region of interest" description="Disordered" evidence="1">
    <location>
        <begin position="887"/>
        <end position="956"/>
    </location>
</feature>
<keyword evidence="2" id="KW-0732">Signal</keyword>
<evidence type="ECO:0008006" key="5">
    <source>
        <dbReference type="Google" id="ProtNLM"/>
    </source>
</evidence>
<comment type="caution">
    <text evidence="3">The sequence shown here is derived from an EMBL/GenBank/DDBJ whole genome shotgun (WGS) entry which is preliminary data.</text>
</comment>
<dbReference type="PROSITE" id="PS51257">
    <property type="entry name" value="PROKAR_LIPOPROTEIN"/>
    <property type="match status" value="1"/>
</dbReference>
<reference evidence="3 4" key="1">
    <citation type="submission" date="2015-05" db="EMBL/GenBank/DDBJ databases">
        <title>Photobacterium galathea sp. nov.</title>
        <authorList>
            <person name="Machado H."/>
            <person name="Gram L."/>
        </authorList>
    </citation>
    <scope>NUCLEOTIDE SEQUENCE [LARGE SCALE GENOMIC DNA]</scope>
    <source>
        <strain evidence="3 4">DSM 25995</strain>
    </source>
</reference>
<protein>
    <recommendedName>
        <fullName evidence="5">Hydrogenase expression protein HypA</fullName>
    </recommendedName>
</protein>
<feature type="signal peptide" evidence="2">
    <location>
        <begin position="1"/>
        <end position="18"/>
    </location>
</feature>
<feature type="chain" id="PRO_5005251937" description="Hydrogenase expression protein HypA" evidence="2">
    <location>
        <begin position="19"/>
        <end position="956"/>
    </location>
</feature>
<evidence type="ECO:0000313" key="4">
    <source>
        <dbReference type="Proteomes" id="UP000036426"/>
    </source>
</evidence>
<evidence type="ECO:0000313" key="3">
    <source>
        <dbReference type="EMBL" id="KLV01019.1"/>
    </source>
</evidence>
<organism evidence="3 4">
    <name type="scientific">Photobacterium aphoticum</name>
    <dbReference type="NCBI Taxonomy" id="754436"/>
    <lineage>
        <taxon>Bacteria</taxon>
        <taxon>Pseudomonadati</taxon>
        <taxon>Pseudomonadota</taxon>
        <taxon>Gammaproteobacteria</taxon>
        <taxon>Vibrionales</taxon>
        <taxon>Vibrionaceae</taxon>
        <taxon>Photobacterium</taxon>
    </lineage>
</organism>
<name>A0A0J1GNI5_9GAMM</name>
<evidence type="ECO:0000256" key="1">
    <source>
        <dbReference type="SAM" id="MobiDB-lite"/>
    </source>
</evidence>
<dbReference type="EMBL" id="LDOV01000017">
    <property type="protein sequence ID" value="KLV01019.1"/>
    <property type="molecule type" value="Genomic_DNA"/>
</dbReference>
<accession>A0A0J1GNI5</accession>
<sequence>MRRYLGITLWAACSLLLAACGGGTDAPTPVAGTPTPVSNTFTVSVDVPSGMSLSQHKTTWFPTAYADAVQDLTEQNFAAVWLDDTGRVFESIDITRWLSLGDGRYELDAGTQFRINAVLLIDPAGVPVYTLGEPLPEGLYMIPLATERLAITLESSLAYYGFTQRVVEDGGWGVFREIFEDAPQGRVLFALQDINNMAVDLRDTLFPKISVQGLTLKELMTLSIVQSMTAGRVERFFTEQAAAIADIQAILSDGYWQVGSFANNSGSGILVDSTQYDGVETTINEFRWEKSGNTDIALSEFFTYFSESTAFGTEDITHQVLTSGGWKGLFSYLQVVFATQTTALLTDAALTQDDEAGITLDANVYSLNGKKMHDFLSSKDNHYVTRYIKDDATFDEGASGFYFTWRPEKETYLLCDTSNDQDTCRVFPIITPDAGYTTLDEVITPLVNIGPDITDVNGFQLSDNVIVELIDDNFFTVRYWTNVAADEWTIQEIGAWAPTTVGGQSLIRFDVPDIIKQLATNYRFNSANLFLVEDRGFVNIGETLLENTEYHYSGFDNDAKAQIISAASRDNLPPFGNCDFGNTSQATAGLFLNAVTECGGDERFNQPRIDSMIDHSLVQIAADGEISAMILREDGTWEQYRHTELDAGNREWTLTADSYLALVPDANDLATFNYWALTNFDYTLNLLAIKQFSQTDNGATINNLMARQYAPNSLAACTTNDSGWDQATTTPVTTRTLDEFNTQAAQCKTIWFDRDPVFTETLLVGNTGDTSDDKALQFASDSSRFLKLSDNFSGDFFLGQYIDSDGCGFNIDIRWKIEDDGTLYYEAIDGSMNERIVLTDTDGLKLSIKAFNHQARWQTDETLQFAATDGEMWSDIVTLIDTSDVPNVVPIEAPEPTPPAEGETGDGTAGDGTGGEKSGDTGGENSETPEEPAGPPAGTILNDGQQCAFLEEPPAP</sequence>